<dbReference type="GO" id="GO:0015031">
    <property type="term" value="P:protein transport"/>
    <property type="evidence" value="ECO:0007669"/>
    <property type="project" value="UniProtKB-KW"/>
</dbReference>
<dbReference type="InterPro" id="IPR003400">
    <property type="entry name" value="ExbD"/>
</dbReference>
<comment type="similarity">
    <text evidence="3 12">Belongs to the ExbD/TolR family.</text>
</comment>
<dbReference type="Gene3D" id="3.30.420.270">
    <property type="match status" value="1"/>
</dbReference>
<dbReference type="Proteomes" id="UP000315673">
    <property type="component" value="Chromosome"/>
</dbReference>
<keyword evidence="8 12" id="KW-0812">Transmembrane</keyword>
<comment type="subunit">
    <text evidence="4">The accessory proteins ExbB and ExbD seem to form a complex with TonB.</text>
</comment>
<dbReference type="EMBL" id="CP042306">
    <property type="protein sequence ID" value="QDZ06695.1"/>
    <property type="molecule type" value="Genomic_DNA"/>
</dbReference>
<keyword evidence="7" id="KW-0997">Cell inner membrane</keyword>
<dbReference type="OrthoDB" id="7573672at2"/>
<dbReference type="GO" id="GO:0005886">
    <property type="term" value="C:plasma membrane"/>
    <property type="evidence" value="ECO:0007669"/>
    <property type="project" value="UniProtKB-SubCell"/>
</dbReference>
<reference evidence="14 15" key="1">
    <citation type="submission" date="2019-07" db="EMBL/GenBank/DDBJ databases">
        <title>Full genome sequence of Sphingomonas sp. 4R-6-7(HKS19).</title>
        <authorList>
            <person name="Im W.-T."/>
        </authorList>
    </citation>
    <scope>NUCLEOTIDE SEQUENCE [LARGE SCALE GENOMIC DNA]</scope>
    <source>
        <strain evidence="14 15">HKS19</strain>
    </source>
</reference>
<feature type="transmembrane region" description="Helical" evidence="13">
    <location>
        <begin position="12"/>
        <end position="33"/>
    </location>
</feature>
<name>A0A5B8LG03_9SPHN</name>
<dbReference type="GO" id="GO:0022857">
    <property type="term" value="F:transmembrane transporter activity"/>
    <property type="evidence" value="ECO:0007669"/>
    <property type="project" value="InterPro"/>
</dbReference>
<dbReference type="AlphaFoldDB" id="A0A5B8LG03"/>
<keyword evidence="5 12" id="KW-0813">Transport</keyword>
<accession>A0A5B8LG03</accession>
<evidence type="ECO:0000256" key="5">
    <source>
        <dbReference type="ARBA" id="ARBA00022448"/>
    </source>
</evidence>
<evidence type="ECO:0000256" key="1">
    <source>
        <dbReference type="ARBA" id="ARBA00003540"/>
    </source>
</evidence>
<evidence type="ECO:0000256" key="10">
    <source>
        <dbReference type="ARBA" id="ARBA00022989"/>
    </source>
</evidence>
<evidence type="ECO:0000256" key="11">
    <source>
        <dbReference type="ARBA" id="ARBA00023136"/>
    </source>
</evidence>
<dbReference type="PANTHER" id="PTHR30558:SF12">
    <property type="entry name" value="BIOPOLYMER TRANSPORT PROTEIN EXBD"/>
    <property type="match status" value="1"/>
</dbReference>
<keyword evidence="6" id="KW-1003">Cell membrane</keyword>
<dbReference type="RefSeq" id="WP_146569779.1">
    <property type="nucleotide sequence ID" value="NZ_CP042306.1"/>
</dbReference>
<evidence type="ECO:0000256" key="6">
    <source>
        <dbReference type="ARBA" id="ARBA00022475"/>
    </source>
</evidence>
<dbReference type="Pfam" id="PF02472">
    <property type="entry name" value="ExbD"/>
    <property type="match status" value="1"/>
</dbReference>
<keyword evidence="15" id="KW-1185">Reference proteome</keyword>
<comment type="function">
    <text evidence="1">Involved in the TonB-dependent energy-dependent transport of various receptor-bound substrates.</text>
</comment>
<dbReference type="KEGG" id="spai:FPZ24_03725"/>
<evidence type="ECO:0000256" key="13">
    <source>
        <dbReference type="SAM" id="Phobius"/>
    </source>
</evidence>
<dbReference type="PANTHER" id="PTHR30558">
    <property type="entry name" value="EXBD MEMBRANE COMPONENT OF PMF-DRIVEN MACROMOLECULE IMPORT SYSTEM"/>
    <property type="match status" value="1"/>
</dbReference>
<comment type="subcellular location">
    <subcellularLocation>
        <location evidence="2">Cell inner membrane</location>
        <topology evidence="2">Single-pass type II membrane protein</topology>
    </subcellularLocation>
    <subcellularLocation>
        <location evidence="12">Cell membrane</location>
        <topology evidence="12">Single-pass type II membrane protein</topology>
    </subcellularLocation>
</comment>
<evidence type="ECO:0000256" key="9">
    <source>
        <dbReference type="ARBA" id="ARBA00022927"/>
    </source>
</evidence>
<evidence type="ECO:0000256" key="3">
    <source>
        <dbReference type="ARBA" id="ARBA00005811"/>
    </source>
</evidence>
<keyword evidence="10 13" id="KW-1133">Transmembrane helix</keyword>
<evidence type="ECO:0000256" key="7">
    <source>
        <dbReference type="ARBA" id="ARBA00022519"/>
    </source>
</evidence>
<proteinExistence type="inferred from homology"/>
<evidence type="ECO:0000256" key="8">
    <source>
        <dbReference type="ARBA" id="ARBA00022692"/>
    </source>
</evidence>
<evidence type="ECO:0000256" key="4">
    <source>
        <dbReference type="ARBA" id="ARBA00011471"/>
    </source>
</evidence>
<keyword evidence="11 13" id="KW-0472">Membrane</keyword>
<evidence type="ECO:0000313" key="15">
    <source>
        <dbReference type="Proteomes" id="UP000315673"/>
    </source>
</evidence>
<gene>
    <name evidence="14" type="ORF">FPZ24_03725</name>
</gene>
<evidence type="ECO:0000256" key="12">
    <source>
        <dbReference type="RuleBase" id="RU003879"/>
    </source>
</evidence>
<sequence length="135" mass="14340">MPARADYQPMGAMNITPLIDVMLVLLVMLIMTIPMATQKVSIDLPAGPPLGPTPPAKMHRLDITANGSLVLDGAAVDEKSLPARLAPLVADAQSLLTINADAASRYDTFDHTLATIKRAGITRLGFAGNERFATF</sequence>
<organism evidence="14 15">
    <name type="scientific">Sphingomonas panacisoli</name>
    <dbReference type="NCBI Taxonomy" id="1813879"/>
    <lineage>
        <taxon>Bacteria</taxon>
        <taxon>Pseudomonadati</taxon>
        <taxon>Pseudomonadota</taxon>
        <taxon>Alphaproteobacteria</taxon>
        <taxon>Sphingomonadales</taxon>
        <taxon>Sphingomonadaceae</taxon>
        <taxon>Sphingomonas</taxon>
    </lineage>
</organism>
<protein>
    <submittedName>
        <fullName evidence="14">Biopolymer transporter ExbD</fullName>
    </submittedName>
</protein>
<evidence type="ECO:0000313" key="14">
    <source>
        <dbReference type="EMBL" id="QDZ06695.1"/>
    </source>
</evidence>
<evidence type="ECO:0000256" key="2">
    <source>
        <dbReference type="ARBA" id="ARBA00004249"/>
    </source>
</evidence>
<keyword evidence="9 12" id="KW-0653">Protein transport</keyword>